<keyword evidence="8" id="KW-1185">Reference proteome</keyword>
<reference evidence="8" key="2">
    <citation type="submission" date="2015-01" db="EMBL/GenBank/DDBJ databases">
        <title>Evolutionary Origins and Diversification of the Mycorrhizal Mutualists.</title>
        <authorList>
            <consortium name="DOE Joint Genome Institute"/>
            <consortium name="Mycorrhizal Genomics Consortium"/>
            <person name="Kohler A."/>
            <person name="Kuo A."/>
            <person name="Nagy L.G."/>
            <person name="Floudas D."/>
            <person name="Copeland A."/>
            <person name="Barry K.W."/>
            <person name="Cichocki N."/>
            <person name="Veneault-Fourrey C."/>
            <person name="LaButti K."/>
            <person name="Lindquist E.A."/>
            <person name="Lipzen A."/>
            <person name="Lundell T."/>
            <person name="Morin E."/>
            <person name="Murat C."/>
            <person name="Riley R."/>
            <person name="Ohm R."/>
            <person name="Sun H."/>
            <person name="Tunlid A."/>
            <person name="Henrissat B."/>
            <person name="Grigoriev I.V."/>
            <person name="Hibbett D.S."/>
            <person name="Martin F."/>
        </authorList>
    </citation>
    <scope>NUCLEOTIDE SEQUENCE [LARGE SCALE GENOMIC DNA]</scope>
    <source>
        <strain evidence="8">h7</strain>
    </source>
</reference>
<feature type="region of interest" description="Disordered" evidence="5">
    <location>
        <begin position="299"/>
        <end position="318"/>
    </location>
</feature>
<dbReference type="HOGENOM" id="CLU_360941_0_0_1"/>
<keyword evidence="4" id="KW-0829">Tyrosine-protein kinase</keyword>
<sequence>MASDLLVIVDDSSSDIRYSGADWQVSGLVQWYGGTSRFPIMGTGGSARQFGSFSMNFEGRSIAFYGTTPARTSSQTFSVSIDGAAPSNVSYGDPNPPSYRQWFQSPELADGRHNITVEMLDGPMFDFAAVAASPDTPLNGKRLVVDDDNALIQYHGNWKRSEAGFHSKELTDGVPFRNGTHQSWSAGDGLSFTFTGTSLAVYGIFSWDNLGLLSVTYSIDGKPFQQSYSVTTSSPEYVNKIGDASNFLFYASDTISAGEHTLVIDITQSSNQSFILDYITYSPSFPTLGRMANLTTTSAKSSSTAGSGGGIPNPITTAAGDQHSVHQVPAGAIVGGIVGGIFFVALIGLLIWFLRRRAKKNRKRAHRKRYGSGDISRPLMQDTLRSTERSYATRPISSASHRSVSPYPFSYVPEIPDSKQYRRDETQRAGQEARTRPAIPLIRTGSLPGSNQDHNSHSPIERPRGSFESFYTQGGHRELSVERPRVEFTDSPSSGMLSPYYSAGISTQSALPSATIMRQADAAYSPRTNDPARDSAYRPRGLEHRSRSESDNGRYTNSVQQVSSSPPRLTPVRRGFSDSPSSGTTSSQSAYVPMRSSRLASVPDLRQVQWEAETAAQFERPRLLLAPLGSLPEDEGLHRALEQGSPPREREHRSRPRTVQPQQSQERLSPLRRAFAEPPASAPIAATRTSPMASVFPRLSSILAQHSRFLIRDVPEDVSEGDGYSDSEVPPAYESLTPRRGPSQASQQHRSSVRPLPVPTTPSPEPSEPPSFPSA</sequence>
<dbReference type="GO" id="GO:0004714">
    <property type="term" value="F:transmembrane receptor protein tyrosine kinase activity"/>
    <property type="evidence" value="ECO:0007669"/>
    <property type="project" value="UniProtKB-EC"/>
</dbReference>
<evidence type="ECO:0000256" key="5">
    <source>
        <dbReference type="SAM" id="MobiDB-lite"/>
    </source>
</evidence>
<evidence type="ECO:0000256" key="6">
    <source>
        <dbReference type="SAM" id="Phobius"/>
    </source>
</evidence>
<evidence type="ECO:0000256" key="1">
    <source>
        <dbReference type="ARBA" id="ARBA00011902"/>
    </source>
</evidence>
<reference evidence="7 8" key="1">
    <citation type="submission" date="2014-04" db="EMBL/GenBank/DDBJ databases">
        <authorList>
            <consortium name="DOE Joint Genome Institute"/>
            <person name="Kuo A."/>
            <person name="Gay G."/>
            <person name="Dore J."/>
            <person name="Kohler A."/>
            <person name="Nagy L.G."/>
            <person name="Floudas D."/>
            <person name="Copeland A."/>
            <person name="Barry K.W."/>
            <person name="Cichocki N."/>
            <person name="Veneault-Fourrey C."/>
            <person name="LaButti K."/>
            <person name="Lindquist E.A."/>
            <person name="Lipzen A."/>
            <person name="Lundell T."/>
            <person name="Morin E."/>
            <person name="Murat C."/>
            <person name="Sun H."/>
            <person name="Tunlid A."/>
            <person name="Henrissat B."/>
            <person name="Grigoriev I.V."/>
            <person name="Hibbett D.S."/>
            <person name="Martin F."/>
            <person name="Nordberg H.P."/>
            <person name="Cantor M.N."/>
            <person name="Hua S.X."/>
        </authorList>
    </citation>
    <scope>NUCLEOTIDE SEQUENCE [LARGE SCALE GENOMIC DNA]</scope>
    <source>
        <strain evidence="8">h7</strain>
    </source>
</reference>
<feature type="compositionally biased region" description="Basic and acidic residues" evidence="5">
    <location>
        <begin position="475"/>
        <end position="488"/>
    </location>
</feature>
<keyword evidence="6" id="KW-0472">Membrane</keyword>
<evidence type="ECO:0000313" key="7">
    <source>
        <dbReference type="EMBL" id="KIM46781.1"/>
    </source>
</evidence>
<feature type="region of interest" description="Disordered" evidence="5">
    <location>
        <begin position="717"/>
        <end position="775"/>
    </location>
</feature>
<dbReference type="EMBL" id="KN831770">
    <property type="protein sequence ID" value="KIM46781.1"/>
    <property type="molecule type" value="Genomic_DNA"/>
</dbReference>
<feature type="compositionally biased region" description="Basic and acidic residues" evidence="5">
    <location>
        <begin position="642"/>
        <end position="652"/>
    </location>
</feature>
<keyword evidence="2" id="KW-0808">Transferase</keyword>
<dbReference type="InterPro" id="IPR044912">
    <property type="entry name" value="Egfr_JX_dom"/>
</dbReference>
<dbReference type="OrthoDB" id="2947216at2759"/>
<evidence type="ECO:0000313" key="8">
    <source>
        <dbReference type="Proteomes" id="UP000053424"/>
    </source>
</evidence>
<dbReference type="AlphaFoldDB" id="A0A0C3CSB5"/>
<organism evidence="7 8">
    <name type="scientific">Hebeloma cylindrosporum</name>
    <dbReference type="NCBI Taxonomy" id="76867"/>
    <lineage>
        <taxon>Eukaryota</taxon>
        <taxon>Fungi</taxon>
        <taxon>Dikarya</taxon>
        <taxon>Basidiomycota</taxon>
        <taxon>Agaricomycotina</taxon>
        <taxon>Agaricomycetes</taxon>
        <taxon>Agaricomycetidae</taxon>
        <taxon>Agaricales</taxon>
        <taxon>Agaricineae</taxon>
        <taxon>Hymenogastraceae</taxon>
        <taxon>Hebeloma</taxon>
    </lineage>
</organism>
<keyword evidence="6" id="KW-1133">Transmembrane helix</keyword>
<feature type="region of interest" description="Disordered" evidence="5">
    <location>
        <begin position="520"/>
        <end position="593"/>
    </location>
</feature>
<keyword evidence="6" id="KW-0812">Transmembrane</keyword>
<evidence type="ECO:0000256" key="3">
    <source>
        <dbReference type="ARBA" id="ARBA00022777"/>
    </source>
</evidence>
<feature type="compositionally biased region" description="Basic and acidic residues" evidence="5">
    <location>
        <begin position="530"/>
        <end position="552"/>
    </location>
</feature>
<feature type="transmembrane region" description="Helical" evidence="6">
    <location>
        <begin position="332"/>
        <end position="354"/>
    </location>
</feature>
<feature type="compositionally biased region" description="Polar residues" evidence="5">
    <location>
        <begin position="553"/>
        <end position="567"/>
    </location>
</feature>
<evidence type="ECO:0000256" key="4">
    <source>
        <dbReference type="ARBA" id="ARBA00023137"/>
    </source>
</evidence>
<feature type="compositionally biased region" description="Pro residues" evidence="5">
    <location>
        <begin position="756"/>
        <end position="775"/>
    </location>
</feature>
<protein>
    <recommendedName>
        <fullName evidence="1">receptor protein-tyrosine kinase</fullName>
        <ecNumber evidence="1">2.7.10.1</ecNumber>
    </recommendedName>
</protein>
<feature type="region of interest" description="Disordered" evidence="5">
    <location>
        <begin position="441"/>
        <end position="495"/>
    </location>
</feature>
<dbReference type="Proteomes" id="UP000053424">
    <property type="component" value="Unassembled WGS sequence"/>
</dbReference>
<evidence type="ECO:0000256" key="2">
    <source>
        <dbReference type="ARBA" id="ARBA00022679"/>
    </source>
</evidence>
<dbReference type="STRING" id="686832.A0A0C3CSB5"/>
<dbReference type="Gene3D" id="2.60.120.260">
    <property type="entry name" value="Galactose-binding domain-like"/>
    <property type="match status" value="2"/>
</dbReference>
<name>A0A0C3CSB5_HEBCY</name>
<gene>
    <name evidence="7" type="ORF">M413DRAFT_23136</name>
</gene>
<accession>A0A0C3CSB5</accession>
<dbReference type="EC" id="2.7.10.1" evidence="1"/>
<feature type="region of interest" description="Disordered" evidence="5">
    <location>
        <begin position="642"/>
        <end position="670"/>
    </location>
</feature>
<feature type="compositionally biased region" description="Low complexity" evidence="5">
    <location>
        <begin position="577"/>
        <end position="589"/>
    </location>
</feature>
<dbReference type="Gene3D" id="6.10.250.2930">
    <property type="match status" value="1"/>
</dbReference>
<keyword evidence="3" id="KW-0418">Kinase</keyword>
<proteinExistence type="predicted"/>
<feature type="compositionally biased region" description="Basic and acidic residues" evidence="5">
    <location>
        <begin position="454"/>
        <end position="465"/>
    </location>
</feature>